<dbReference type="GO" id="GO:0035556">
    <property type="term" value="P:intracellular signal transduction"/>
    <property type="evidence" value="ECO:0007669"/>
    <property type="project" value="TreeGrafter"/>
</dbReference>
<dbReference type="CDD" id="cd14335">
    <property type="entry name" value="UBA_SnRK1_plant"/>
    <property type="match status" value="1"/>
</dbReference>
<organism evidence="14 15">
    <name type="scientific">Ceratodon purpureus</name>
    <name type="common">Fire moss</name>
    <name type="synonym">Dicranum purpureum</name>
    <dbReference type="NCBI Taxonomy" id="3225"/>
    <lineage>
        <taxon>Eukaryota</taxon>
        <taxon>Viridiplantae</taxon>
        <taxon>Streptophyta</taxon>
        <taxon>Embryophyta</taxon>
        <taxon>Bryophyta</taxon>
        <taxon>Bryophytina</taxon>
        <taxon>Bryopsida</taxon>
        <taxon>Dicranidae</taxon>
        <taxon>Pseudoditrichales</taxon>
        <taxon>Ditrichaceae</taxon>
        <taxon>Ceratodon</taxon>
    </lineage>
</organism>
<evidence type="ECO:0000256" key="2">
    <source>
        <dbReference type="ARBA" id="ARBA00012513"/>
    </source>
</evidence>
<dbReference type="FunFam" id="3.30.200.20:FF:000236">
    <property type="entry name" value="Non-specific serine/threonine protein kinase"/>
    <property type="match status" value="1"/>
</dbReference>
<dbReference type="FunFam" id="1.10.510.10:FF:000204">
    <property type="entry name" value="Non-specific serine/threonine protein kinase"/>
    <property type="match status" value="1"/>
</dbReference>
<dbReference type="PROSITE" id="PS50011">
    <property type="entry name" value="PROTEIN_KINASE_DOM"/>
    <property type="match status" value="1"/>
</dbReference>
<keyword evidence="3" id="KW-0723">Serine/threonine-protein kinase</keyword>
<evidence type="ECO:0000256" key="3">
    <source>
        <dbReference type="ARBA" id="ARBA00022527"/>
    </source>
</evidence>
<dbReference type="PROSITE" id="PS50030">
    <property type="entry name" value="UBA"/>
    <property type="match status" value="1"/>
</dbReference>
<comment type="similarity">
    <text evidence="1">Belongs to the protein kinase superfamily. CAMK Ser/Thr protein kinase family. SNF1 subfamily.</text>
</comment>
<dbReference type="SUPFAM" id="SSF56112">
    <property type="entry name" value="Protein kinase-like (PK-like)"/>
    <property type="match status" value="1"/>
</dbReference>
<dbReference type="GO" id="GO:0005737">
    <property type="term" value="C:cytoplasm"/>
    <property type="evidence" value="ECO:0007669"/>
    <property type="project" value="TreeGrafter"/>
</dbReference>
<protein>
    <recommendedName>
        <fullName evidence="2">non-specific serine/threonine protein kinase</fullName>
        <ecNumber evidence="2">2.7.11.1</ecNumber>
    </recommendedName>
</protein>
<proteinExistence type="inferred from homology"/>
<dbReference type="PROSITE" id="PS00108">
    <property type="entry name" value="PROTEIN_KINASE_ST"/>
    <property type="match status" value="1"/>
</dbReference>
<feature type="binding site" evidence="10">
    <location>
        <position position="47"/>
    </location>
    <ligand>
        <name>ATP</name>
        <dbReference type="ChEBI" id="CHEBI:30616"/>
    </ligand>
</feature>
<evidence type="ECO:0000256" key="5">
    <source>
        <dbReference type="ARBA" id="ARBA00022741"/>
    </source>
</evidence>
<evidence type="ECO:0000256" key="4">
    <source>
        <dbReference type="ARBA" id="ARBA00022679"/>
    </source>
</evidence>
<dbReference type="GO" id="GO:0005524">
    <property type="term" value="F:ATP binding"/>
    <property type="evidence" value="ECO:0007669"/>
    <property type="project" value="UniProtKB-UniRule"/>
</dbReference>
<reference evidence="14" key="1">
    <citation type="submission" date="2020-06" db="EMBL/GenBank/DDBJ databases">
        <title>WGS assembly of Ceratodon purpureus strain R40.</title>
        <authorList>
            <person name="Carey S.B."/>
            <person name="Jenkins J."/>
            <person name="Shu S."/>
            <person name="Lovell J.T."/>
            <person name="Sreedasyam A."/>
            <person name="Maumus F."/>
            <person name="Tiley G.P."/>
            <person name="Fernandez-Pozo N."/>
            <person name="Barry K."/>
            <person name="Chen C."/>
            <person name="Wang M."/>
            <person name="Lipzen A."/>
            <person name="Daum C."/>
            <person name="Saski C.A."/>
            <person name="Payton A.C."/>
            <person name="Mcbreen J.C."/>
            <person name="Conrad R.E."/>
            <person name="Kollar L.M."/>
            <person name="Olsson S."/>
            <person name="Huttunen S."/>
            <person name="Landis J.B."/>
            <person name="Wickett N.J."/>
            <person name="Johnson M.G."/>
            <person name="Rensing S.A."/>
            <person name="Grimwood J."/>
            <person name="Schmutz J."/>
            <person name="Mcdaniel S.F."/>
        </authorList>
    </citation>
    <scope>NUCLEOTIDE SEQUENCE</scope>
    <source>
        <strain evidence="14">R40</strain>
    </source>
</reference>
<dbReference type="Pfam" id="PF00069">
    <property type="entry name" value="Pkinase"/>
    <property type="match status" value="1"/>
</dbReference>
<dbReference type="GO" id="GO:0004674">
    <property type="term" value="F:protein serine/threonine kinase activity"/>
    <property type="evidence" value="ECO:0007669"/>
    <property type="project" value="UniProtKB-KW"/>
</dbReference>
<name>A0A8T0IST2_CERPU</name>
<comment type="catalytic activity">
    <reaction evidence="8">
        <text>L-threonyl-[protein] + ATP = O-phospho-L-threonyl-[protein] + ADP + H(+)</text>
        <dbReference type="Rhea" id="RHEA:46608"/>
        <dbReference type="Rhea" id="RHEA-COMP:11060"/>
        <dbReference type="Rhea" id="RHEA-COMP:11605"/>
        <dbReference type="ChEBI" id="CHEBI:15378"/>
        <dbReference type="ChEBI" id="CHEBI:30013"/>
        <dbReference type="ChEBI" id="CHEBI:30616"/>
        <dbReference type="ChEBI" id="CHEBI:61977"/>
        <dbReference type="ChEBI" id="CHEBI:456216"/>
        <dbReference type="EC" id="2.7.11.1"/>
    </reaction>
</comment>
<dbReference type="Gene3D" id="1.10.510.10">
    <property type="entry name" value="Transferase(Phosphotransferase) domain 1"/>
    <property type="match status" value="1"/>
</dbReference>
<dbReference type="InterPro" id="IPR001772">
    <property type="entry name" value="KA1_dom"/>
</dbReference>
<dbReference type="InterPro" id="IPR028375">
    <property type="entry name" value="KA1/Ssp2_C"/>
</dbReference>
<dbReference type="InterPro" id="IPR017441">
    <property type="entry name" value="Protein_kinase_ATP_BS"/>
</dbReference>
<keyword evidence="6" id="KW-0418">Kinase</keyword>
<dbReference type="SUPFAM" id="SSF103243">
    <property type="entry name" value="KA1-like"/>
    <property type="match status" value="1"/>
</dbReference>
<keyword evidence="7 10" id="KW-0067">ATP-binding</keyword>
<dbReference type="PROSITE" id="PS00107">
    <property type="entry name" value="PROTEIN_KINASE_ATP"/>
    <property type="match status" value="1"/>
</dbReference>
<dbReference type="Pfam" id="PF02149">
    <property type="entry name" value="KA1"/>
    <property type="match status" value="1"/>
</dbReference>
<keyword evidence="5 10" id="KW-0547">Nucleotide-binding</keyword>
<keyword evidence="4" id="KW-0808">Transferase</keyword>
<dbReference type="Gene3D" id="3.30.310.80">
    <property type="entry name" value="Kinase associated domain 1, KA1"/>
    <property type="match status" value="1"/>
</dbReference>
<feature type="domain" description="UBA" evidence="12">
    <location>
        <begin position="291"/>
        <end position="331"/>
    </location>
</feature>
<dbReference type="CDD" id="cd12122">
    <property type="entry name" value="AMPKA_C"/>
    <property type="match status" value="1"/>
</dbReference>
<dbReference type="AlphaFoldDB" id="A0A8T0IST2"/>
<sequence length="546" mass="61965">MDGPGGGRGPSEYYLPNYRLGKTLGIGSFGKVKVAEHSPTGHKVAIKILNRRKVKMMDMEEKVRREIKILRLFMHPHIIRLYEVIETPTDIFVVMEYVKSGELFDYIVEKGRLGEDEARRFFQQIVSGVEYCHRNMVVHRDLKPENLLLDSKCNVKIADFGLSNIMRDGHFLKTSCGSPNYAAPEVISGKLYAGPEVDVWSCGVILYALLCGSLPFDDENIPNLFKKIKGGIYTLPSHLSPGARDLIPRMLLVDPMKRVTIPEIRQHNWFLNHLPRYLAVPPPDTTQQAKRIDEEILEKVVEMNFDRSQLIDSLYNRVQNKATVAYYLMLDNRRRLSNGYLGSEFEEAKEQLVSLSPMSPMDAYGGTPRSGYHSTLTPTPSMDRRGPSPSVLQHRVVAERKWVLGVQLRSHPKEIMTEVHKALRELDINWKKTGAYNLKCRWVAPGQSSNDRDLLNHGSPDSLMSGSMPRVSSSGRWTAEQHGISGTVAAGTKDNESGVESNVLKFELQLFKLREEKYMLDMQRLEGPTYLFVDVCSAFLQELRVP</sequence>
<evidence type="ECO:0000313" key="15">
    <source>
        <dbReference type="Proteomes" id="UP000822688"/>
    </source>
</evidence>
<keyword evidence="15" id="KW-1185">Reference proteome</keyword>
<dbReference type="EC" id="2.7.11.1" evidence="2"/>
<evidence type="ECO:0000256" key="6">
    <source>
        <dbReference type="ARBA" id="ARBA00022777"/>
    </source>
</evidence>
<evidence type="ECO:0000256" key="7">
    <source>
        <dbReference type="ARBA" id="ARBA00022840"/>
    </source>
</evidence>
<dbReference type="OrthoDB" id="193931at2759"/>
<dbReference type="CDD" id="cd14079">
    <property type="entry name" value="STKc_AMPK_alpha"/>
    <property type="match status" value="1"/>
</dbReference>
<comment type="catalytic activity">
    <reaction evidence="9">
        <text>L-seryl-[protein] + ATP = O-phospho-L-seryl-[protein] + ADP + H(+)</text>
        <dbReference type="Rhea" id="RHEA:17989"/>
        <dbReference type="Rhea" id="RHEA-COMP:9863"/>
        <dbReference type="Rhea" id="RHEA-COMP:11604"/>
        <dbReference type="ChEBI" id="CHEBI:15378"/>
        <dbReference type="ChEBI" id="CHEBI:29999"/>
        <dbReference type="ChEBI" id="CHEBI:30616"/>
        <dbReference type="ChEBI" id="CHEBI:83421"/>
        <dbReference type="ChEBI" id="CHEBI:456216"/>
        <dbReference type="EC" id="2.7.11.1"/>
    </reaction>
</comment>
<evidence type="ECO:0000256" key="1">
    <source>
        <dbReference type="ARBA" id="ARBA00006234"/>
    </source>
</evidence>
<gene>
    <name evidence="14" type="ORF">KC19_2G013600</name>
</gene>
<comment type="caution">
    <text evidence="14">The sequence shown here is derived from an EMBL/GenBank/DDBJ whole genome shotgun (WGS) entry which is preliminary data.</text>
</comment>
<evidence type="ECO:0000256" key="10">
    <source>
        <dbReference type="PROSITE-ProRule" id="PRU10141"/>
    </source>
</evidence>
<dbReference type="SMART" id="SM00220">
    <property type="entry name" value="S_TKc"/>
    <property type="match status" value="1"/>
</dbReference>
<feature type="domain" description="KA1" evidence="13">
    <location>
        <begin position="497"/>
        <end position="545"/>
    </location>
</feature>
<dbReference type="InterPro" id="IPR011009">
    <property type="entry name" value="Kinase-like_dom_sf"/>
</dbReference>
<dbReference type="Pfam" id="PF00627">
    <property type="entry name" value="UBA"/>
    <property type="match status" value="1"/>
</dbReference>
<dbReference type="PANTHER" id="PTHR24346">
    <property type="entry name" value="MAP/MICROTUBULE AFFINITY-REGULATING KINASE"/>
    <property type="match status" value="1"/>
</dbReference>
<evidence type="ECO:0000259" key="13">
    <source>
        <dbReference type="PROSITE" id="PS50032"/>
    </source>
</evidence>
<evidence type="ECO:0000259" key="11">
    <source>
        <dbReference type="PROSITE" id="PS50011"/>
    </source>
</evidence>
<evidence type="ECO:0000256" key="8">
    <source>
        <dbReference type="ARBA" id="ARBA00047899"/>
    </source>
</evidence>
<dbReference type="PROSITE" id="PS50032">
    <property type="entry name" value="KA1"/>
    <property type="match status" value="1"/>
</dbReference>
<feature type="domain" description="Protein kinase" evidence="11">
    <location>
        <begin position="18"/>
        <end position="270"/>
    </location>
</feature>
<dbReference type="InterPro" id="IPR000719">
    <property type="entry name" value="Prot_kinase_dom"/>
</dbReference>
<evidence type="ECO:0000313" key="14">
    <source>
        <dbReference type="EMBL" id="KAG0585463.1"/>
    </source>
</evidence>
<dbReference type="EMBL" id="CM026422">
    <property type="protein sequence ID" value="KAG0585463.1"/>
    <property type="molecule type" value="Genomic_DNA"/>
</dbReference>
<dbReference type="Proteomes" id="UP000822688">
    <property type="component" value="Chromosome 2"/>
</dbReference>
<evidence type="ECO:0000259" key="12">
    <source>
        <dbReference type="PROSITE" id="PS50030"/>
    </source>
</evidence>
<dbReference type="InterPro" id="IPR008271">
    <property type="entry name" value="Ser/Thr_kinase_AS"/>
</dbReference>
<dbReference type="PANTHER" id="PTHR24346:SF82">
    <property type="entry name" value="KP78A-RELATED"/>
    <property type="match status" value="1"/>
</dbReference>
<accession>A0A8T0IST2</accession>
<dbReference type="InterPro" id="IPR015940">
    <property type="entry name" value="UBA"/>
</dbReference>
<evidence type="ECO:0000256" key="9">
    <source>
        <dbReference type="ARBA" id="ARBA00048679"/>
    </source>
</evidence>